<evidence type="ECO:0000313" key="1">
    <source>
        <dbReference type="EMBL" id="CAF0927990.1"/>
    </source>
</evidence>
<proteinExistence type="predicted"/>
<sequence>MAFNWVSAAAQTLFDANIVVPGTDRHIKNWVFQKNSTLGEEKYTADIGNGKTVTVTIKDVIRKSGRAKWDVSGSCSDGRSTSLVVCKSDQPDKMKIADAVAHQFM</sequence>
<comment type="caution">
    <text evidence="1">The sequence shown here is derived from an EMBL/GenBank/DDBJ whole genome shotgun (WGS) entry which is preliminary data.</text>
</comment>
<dbReference type="EMBL" id="CAJNOM010000576">
    <property type="protein sequence ID" value="CAF1507847.1"/>
    <property type="molecule type" value="Genomic_DNA"/>
</dbReference>
<dbReference type="EMBL" id="CAJNOI010000045">
    <property type="protein sequence ID" value="CAF0927990.1"/>
    <property type="molecule type" value="Genomic_DNA"/>
</dbReference>
<dbReference type="AlphaFoldDB" id="A0A814BE41"/>
<gene>
    <name evidence="1" type="ORF">BJG266_LOCUS11915</name>
    <name evidence="2" type="ORF">QVE165_LOCUS43922</name>
</gene>
<keyword evidence="3" id="KW-1185">Reference proteome</keyword>
<protein>
    <submittedName>
        <fullName evidence="1">Uncharacterized protein</fullName>
    </submittedName>
</protein>
<dbReference type="OrthoDB" id="10272498at2759"/>
<organism evidence="1 4">
    <name type="scientific">Adineta steineri</name>
    <dbReference type="NCBI Taxonomy" id="433720"/>
    <lineage>
        <taxon>Eukaryota</taxon>
        <taxon>Metazoa</taxon>
        <taxon>Spiralia</taxon>
        <taxon>Gnathifera</taxon>
        <taxon>Rotifera</taxon>
        <taxon>Eurotatoria</taxon>
        <taxon>Bdelloidea</taxon>
        <taxon>Adinetida</taxon>
        <taxon>Adinetidae</taxon>
        <taxon>Adineta</taxon>
    </lineage>
</organism>
<evidence type="ECO:0000313" key="3">
    <source>
        <dbReference type="Proteomes" id="UP000663832"/>
    </source>
</evidence>
<dbReference type="Proteomes" id="UP000663877">
    <property type="component" value="Unassembled WGS sequence"/>
</dbReference>
<reference evidence="1" key="1">
    <citation type="submission" date="2021-02" db="EMBL/GenBank/DDBJ databases">
        <authorList>
            <person name="Nowell W R."/>
        </authorList>
    </citation>
    <scope>NUCLEOTIDE SEQUENCE</scope>
</reference>
<name>A0A814BE41_9BILA</name>
<accession>A0A814BE41</accession>
<dbReference type="Proteomes" id="UP000663832">
    <property type="component" value="Unassembled WGS sequence"/>
</dbReference>
<evidence type="ECO:0000313" key="4">
    <source>
        <dbReference type="Proteomes" id="UP000663877"/>
    </source>
</evidence>
<evidence type="ECO:0000313" key="2">
    <source>
        <dbReference type="EMBL" id="CAF1507847.1"/>
    </source>
</evidence>